<reference evidence="6 7" key="1">
    <citation type="submission" date="2019-03" db="EMBL/GenBank/DDBJ databases">
        <title>Genomic Encyclopedia of Type Strains, Phase IV (KMG-IV): sequencing the most valuable type-strain genomes for metagenomic binning, comparative biology and taxonomic classification.</title>
        <authorList>
            <person name="Goeker M."/>
        </authorList>
    </citation>
    <scope>NUCLEOTIDE SEQUENCE [LARGE SCALE GENOMIC DNA]</scope>
    <source>
        <strain evidence="6 7">DSM 12121</strain>
    </source>
</reference>
<dbReference type="InterPro" id="IPR035919">
    <property type="entry name" value="EAL_sf"/>
</dbReference>
<dbReference type="InterPro" id="IPR013656">
    <property type="entry name" value="PAS_4"/>
</dbReference>
<dbReference type="AlphaFoldDB" id="A0A4R6DXF7"/>
<dbReference type="SMART" id="SM00091">
    <property type="entry name" value="PAS"/>
    <property type="match status" value="1"/>
</dbReference>
<name>A0A4R6DXF7_9RHOO</name>
<dbReference type="PROSITE" id="PS50113">
    <property type="entry name" value="PAC"/>
    <property type="match status" value="1"/>
</dbReference>
<dbReference type="RefSeq" id="WP_133591938.1">
    <property type="nucleotide sequence ID" value="NZ_SNVV01000010.1"/>
</dbReference>
<dbReference type="PANTHER" id="PTHR44757:SF2">
    <property type="entry name" value="BIOFILM ARCHITECTURE MAINTENANCE PROTEIN MBAA"/>
    <property type="match status" value="1"/>
</dbReference>
<evidence type="ECO:0000256" key="1">
    <source>
        <dbReference type="SAM" id="MobiDB-lite"/>
    </source>
</evidence>
<dbReference type="InterPro" id="IPR000014">
    <property type="entry name" value="PAS"/>
</dbReference>
<keyword evidence="7" id="KW-1185">Reference proteome</keyword>
<dbReference type="Gene3D" id="3.30.70.270">
    <property type="match status" value="1"/>
</dbReference>
<gene>
    <name evidence="6" type="ORF">C7389_11035</name>
</gene>
<dbReference type="NCBIfam" id="TIGR00229">
    <property type="entry name" value="sensory_box"/>
    <property type="match status" value="1"/>
</dbReference>
<dbReference type="PANTHER" id="PTHR44757">
    <property type="entry name" value="DIGUANYLATE CYCLASE DGCP"/>
    <property type="match status" value="1"/>
</dbReference>
<evidence type="ECO:0000259" key="5">
    <source>
        <dbReference type="PROSITE" id="PS50887"/>
    </source>
</evidence>
<feature type="domain" description="PAC" evidence="3">
    <location>
        <begin position="195"/>
        <end position="245"/>
    </location>
</feature>
<dbReference type="NCBIfam" id="TIGR00254">
    <property type="entry name" value="GGDEF"/>
    <property type="match status" value="1"/>
</dbReference>
<feature type="compositionally biased region" description="Low complexity" evidence="1">
    <location>
        <begin position="65"/>
        <end position="83"/>
    </location>
</feature>
<sequence length="847" mass="90317">MHAALPRDRYPAPPCCRVGTSTLIAAEPAPDDEAAAPKALAPGMANPTAIPAPGASGSTPDAALATPSPHSATHSAPSPTAPATSPPARQPIPAESTAPAVPTGAPASPGGGPAGLSDTAAAHLTTLGLLQAGQAVLILDATLRIAHASAGFEHLFGYPAAESLGRWPNELLGGPHSDPATLASLRRLLRHPQQWQGEELLYDRAGQPRWASITLIPLRDGRHRRLLCLLSDVTSRKMPETLRQRALDALTRDAPLAALLDILCREAGRIAPAVALAVFGPASPETWTEESTASATPLKLLAAPALSTPAALAAATAPPAPTLTSLTATLTDSRELADWSGYHARLSNAGYPASWVGLLSGSDGSPLGALVFHYPNADARPDELQLRLAEVCQPLCTLALERELARSRIHHLAFYDPLTRLPNRRLLAAQAGRLIAQVARARAPLAVLFLNLDRFKQVNDTLGHAAGDTLLRETARRLRESARGGDLLGHLGGDEFALVLPQADALRAAASAERLLAALACTYPLNGITLTPTASIGISLFPEDGQELDTLLRHADLAMHQAKNGQRPAVHAIHFFRADMNRLARERLALEIALREALAQPEGLQLHYQPQVRLASGVLRGVEVLARWRHPQYGDIQPARFIALAEECGLIDRLGLHMLDGACRQLADWRRRGLAVPAVAVNLSAHHFRDPALPAQIARLLLQHGLQPADLIIEATESVMMDSDGGTLDILHALHRAGLRIAMDDFGTGYSSLGDLCRLPISELKLDRRFVADLAGDDRALALTDTVIRMGESLGLSVLAEGVETEAQRRRLQALGCQLAQGFLFARPMAAAEFEQWLGQRAEKRPR</sequence>
<dbReference type="InterPro" id="IPR043128">
    <property type="entry name" value="Rev_trsase/Diguanyl_cyclase"/>
</dbReference>
<dbReference type="InterPro" id="IPR001633">
    <property type="entry name" value="EAL_dom"/>
</dbReference>
<dbReference type="InterPro" id="IPR012226">
    <property type="entry name" value="Diguanyl_cyclase/Pdiesterase"/>
</dbReference>
<feature type="compositionally biased region" description="Low complexity" evidence="1">
    <location>
        <begin position="96"/>
        <end position="108"/>
    </location>
</feature>
<dbReference type="SUPFAM" id="SSF141868">
    <property type="entry name" value="EAL domain-like"/>
    <property type="match status" value="1"/>
</dbReference>
<dbReference type="SMART" id="SM00052">
    <property type="entry name" value="EAL"/>
    <property type="match status" value="1"/>
</dbReference>
<dbReference type="PIRSF" id="PIRSF005925">
    <property type="entry name" value="Dos"/>
    <property type="match status" value="1"/>
</dbReference>
<dbReference type="Gene3D" id="3.30.450.20">
    <property type="entry name" value="PAS domain"/>
    <property type="match status" value="1"/>
</dbReference>
<dbReference type="Pfam" id="PF00990">
    <property type="entry name" value="GGDEF"/>
    <property type="match status" value="1"/>
</dbReference>
<dbReference type="SMART" id="SM00267">
    <property type="entry name" value="GGDEF"/>
    <property type="match status" value="1"/>
</dbReference>
<dbReference type="PROSITE" id="PS50112">
    <property type="entry name" value="PAS"/>
    <property type="match status" value="1"/>
</dbReference>
<accession>A0A4R6DXF7</accession>
<feature type="domain" description="EAL" evidence="4">
    <location>
        <begin position="587"/>
        <end position="842"/>
    </location>
</feature>
<dbReference type="CDD" id="cd00130">
    <property type="entry name" value="PAS"/>
    <property type="match status" value="1"/>
</dbReference>
<protein>
    <submittedName>
        <fullName evidence="6">PAS domain S-box-containing protein/diguanylate cyclase (GGDEF)-like protein</fullName>
    </submittedName>
</protein>
<dbReference type="CDD" id="cd01948">
    <property type="entry name" value="EAL"/>
    <property type="match status" value="1"/>
</dbReference>
<dbReference type="PROSITE" id="PS50887">
    <property type="entry name" value="GGDEF"/>
    <property type="match status" value="1"/>
</dbReference>
<dbReference type="InterPro" id="IPR052155">
    <property type="entry name" value="Biofilm_reg_signaling"/>
</dbReference>
<dbReference type="InterPro" id="IPR000700">
    <property type="entry name" value="PAS-assoc_C"/>
</dbReference>
<dbReference type="InterPro" id="IPR035965">
    <property type="entry name" value="PAS-like_dom_sf"/>
</dbReference>
<evidence type="ECO:0000259" key="4">
    <source>
        <dbReference type="PROSITE" id="PS50883"/>
    </source>
</evidence>
<feature type="domain" description="PAS" evidence="2">
    <location>
        <begin position="136"/>
        <end position="166"/>
    </location>
</feature>
<dbReference type="SUPFAM" id="SSF55785">
    <property type="entry name" value="PYP-like sensor domain (PAS domain)"/>
    <property type="match status" value="1"/>
</dbReference>
<dbReference type="Gene3D" id="3.20.20.450">
    <property type="entry name" value="EAL domain"/>
    <property type="match status" value="1"/>
</dbReference>
<dbReference type="Pfam" id="PF00563">
    <property type="entry name" value="EAL"/>
    <property type="match status" value="1"/>
</dbReference>
<dbReference type="InterPro" id="IPR029787">
    <property type="entry name" value="Nucleotide_cyclase"/>
</dbReference>
<dbReference type="Pfam" id="PF08448">
    <property type="entry name" value="PAS_4"/>
    <property type="match status" value="1"/>
</dbReference>
<proteinExistence type="predicted"/>
<feature type="domain" description="GGDEF" evidence="5">
    <location>
        <begin position="443"/>
        <end position="578"/>
    </location>
</feature>
<dbReference type="PROSITE" id="PS50883">
    <property type="entry name" value="EAL"/>
    <property type="match status" value="1"/>
</dbReference>
<organism evidence="6 7">
    <name type="scientific">Azoarcus indigens</name>
    <dbReference type="NCBI Taxonomy" id="29545"/>
    <lineage>
        <taxon>Bacteria</taxon>
        <taxon>Pseudomonadati</taxon>
        <taxon>Pseudomonadota</taxon>
        <taxon>Betaproteobacteria</taxon>
        <taxon>Rhodocyclales</taxon>
        <taxon>Zoogloeaceae</taxon>
        <taxon>Azoarcus</taxon>
    </lineage>
</organism>
<dbReference type="SUPFAM" id="SSF55073">
    <property type="entry name" value="Nucleotide cyclase"/>
    <property type="match status" value="1"/>
</dbReference>
<evidence type="ECO:0000259" key="3">
    <source>
        <dbReference type="PROSITE" id="PS50113"/>
    </source>
</evidence>
<dbReference type="Proteomes" id="UP000295129">
    <property type="component" value="Unassembled WGS sequence"/>
</dbReference>
<evidence type="ECO:0000313" key="6">
    <source>
        <dbReference type="EMBL" id="TDN49943.1"/>
    </source>
</evidence>
<dbReference type="EMBL" id="SNVV01000010">
    <property type="protein sequence ID" value="TDN49943.1"/>
    <property type="molecule type" value="Genomic_DNA"/>
</dbReference>
<evidence type="ECO:0000259" key="2">
    <source>
        <dbReference type="PROSITE" id="PS50112"/>
    </source>
</evidence>
<dbReference type="OrthoDB" id="9813903at2"/>
<feature type="region of interest" description="Disordered" evidence="1">
    <location>
        <begin position="26"/>
        <end position="116"/>
    </location>
</feature>
<evidence type="ECO:0000313" key="7">
    <source>
        <dbReference type="Proteomes" id="UP000295129"/>
    </source>
</evidence>
<dbReference type="CDD" id="cd01949">
    <property type="entry name" value="GGDEF"/>
    <property type="match status" value="1"/>
</dbReference>
<comment type="caution">
    <text evidence="6">The sequence shown here is derived from an EMBL/GenBank/DDBJ whole genome shotgun (WGS) entry which is preliminary data.</text>
</comment>
<dbReference type="InterPro" id="IPR000160">
    <property type="entry name" value="GGDEF_dom"/>
</dbReference>